<dbReference type="Pfam" id="PF07992">
    <property type="entry name" value="Pyr_redox_2"/>
    <property type="match status" value="1"/>
</dbReference>
<evidence type="ECO:0000259" key="2">
    <source>
        <dbReference type="Pfam" id="PF07992"/>
    </source>
</evidence>
<feature type="compositionally biased region" description="Basic and acidic residues" evidence="1">
    <location>
        <begin position="227"/>
        <end position="245"/>
    </location>
</feature>
<protein>
    <recommendedName>
        <fullName evidence="2">FAD/NAD(P)-binding domain-containing protein</fullName>
    </recommendedName>
</protein>
<dbReference type="Gene3D" id="3.50.50.60">
    <property type="entry name" value="FAD/NAD(P)-binding domain"/>
    <property type="match status" value="1"/>
</dbReference>
<gene>
    <name evidence="3" type="ORF">S06H3_32138</name>
</gene>
<evidence type="ECO:0000313" key="3">
    <source>
        <dbReference type="EMBL" id="GAI26970.1"/>
    </source>
</evidence>
<evidence type="ECO:0000256" key="1">
    <source>
        <dbReference type="SAM" id="MobiDB-lite"/>
    </source>
</evidence>
<comment type="caution">
    <text evidence="3">The sequence shown here is derived from an EMBL/GenBank/DDBJ whole genome shotgun (WGS) entry which is preliminary data.</text>
</comment>
<reference evidence="3" key="1">
    <citation type="journal article" date="2014" name="Front. Microbiol.">
        <title>High frequency of phylogenetically diverse reductive dehalogenase-homologous genes in deep subseafloor sedimentary metagenomes.</title>
        <authorList>
            <person name="Kawai M."/>
            <person name="Futagami T."/>
            <person name="Toyoda A."/>
            <person name="Takaki Y."/>
            <person name="Nishi S."/>
            <person name="Hori S."/>
            <person name="Arai W."/>
            <person name="Tsubouchi T."/>
            <person name="Morono Y."/>
            <person name="Uchiyama I."/>
            <person name="Ito T."/>
            <person name="Fujiyama A."/>
            <person name="Inagaki F."/>
            <person name="Takami H."/>
        </authorList>
    </citation>
    <scope>NUCLEOTIDE SEQUENCE</scope>
    <source>
        <strain evidence="3">Expedition CK06-06</strain>
    </source>
</reference>
<dbReference type="GO" id="GO:0016491">
    <property type="term" value="F:oxidoreductase activity"/>
    <property type="evidence" value="ECO:0007669"/>
    <property type="project" value="InterPro"/>
</dbReference>
<dbReference type="EMBL" id="BARV01019081">
    <property type="protein sequence ID" value="GAI26970.1"/>
    <property type="molecule type" value="Genomic_DNA"/>
</dbReference>
<dbReference type="PRINTS" id="PR00411">
    <property type="entry name" value="PNDRDTASEI"/>
</dbReference>
<dbReference type="PRINTS" id="PR00368">
    <property type="entry name" value="FADPNR"/>
</dbReference>
<name>X1NJN1_9ZZZZ</name>
<dbReference type="InterPro" id="IPR036188">
    <property type="entry name" value="FAD/NAD-bd_sf"/>
</dbReference>
<feature type="non-terminal residue" evidence="3">
    <location>
        <position position="1"/>
    </location>
</feature>
<organism evidence="3">
    <name type="scientific">marine sediment metagenome</name>
    <dbReference type="NCBI Taxonomy" id="412755"/>
    <lineage>
        <taxon>unclassified sequences</taxon>
        <taxon>metagenomes</taxon>
        <taxon>ecological metagenomes</taxon>
    </lineage>
</organism>
<sequence length="277" mass="29998">FIAAGAHGGMRLRVEGEELPGVIEGIRFLRAVNLGEKVEVGKKTAVIGGGNTAVDCARTAKRLGAEEVKIVYRRSRSEMPASAEETAAVEEEGIPIEFLTTPTHFFPENGKLAKMECVKMKLGEPDASGRPRPIPIEGSEFTTSVDTVIAALGQAPETEFVKEFGVSLSKRGMIEIDPETGATNIEGVFAGGDVVTGPAFVIDAIAAGKRAARSIARHLKGEPIEVKEEGKEPEKLSEEEVEDRKKRFPSQKRVKLRDKPIGERIKDFREVSLGYTV</sequence>
<dbReference type="PANTHER" id="PTHR42783:SF3">
    <property type="entry name" value="GLUTAMATE SYNTHASE [NADPH] SMALL CHAIN-RELATED"/>
    <property type="match status" value="1"/>
</dbReference>
<accession>X1NJN1</accession>
<dbReference type="PANTHER" id="PTHR42783">
    <property type="entry name" value="GLUTAMATE SYNTHASE [NADPH] SMALL CHAIN"/>
    <property type="match status" value="1"/>
</dbReference>
<feature type="domain" description="FAD/NAD(P)-binding" evidence="2">
    <location>
        <begin position="2"/>
        <end position="208"/>
    </location>
</feature>
<feature type="region of interest" description="Disordered" evidence="1">
    <location>
        <begin position="227"/>
        <end position="249"/>
    </location>
</feature>
<dbReference type="AlphaFoldDB" id="X1NJN1"/>
<feature type="non-terminal residue" evidence="3">
    <location>
        <position position="277"/>
    </location>
</feature>
<proteinExistence type="predicted"/>
<dbReference type="InterPro" id="IPR023753">
    <property type="entry name" value="FAD/NAD-binding_dom"/>
</dbReference>
<dbReference type="SUPFAM" id="SSF51905">
    <property type="entry name" value="FAD/NAD(P)-binding domain"/>
    <property type="match status" value="1"/>
</dbReference>